<accession>A0ABQ1SK99</accession>
<comment type="caution">
    <text evidence="1">The sequence shown here is derived from an EMBL/GenBank/DDBJ whole genome shotgun (WGS) entry which is preliminary data.</text>
</comment>
<evidence type="ECO:0000313" key="2">
    <source>
        <dbReference type="Proteomes" id="UP000599179"/>
    </source>
</evidence>
<sequence length="919" mass="107440">MIKPKFISKEGFESKSLDYEKLFDEGIELIQQFSGNQWTDYNYHDPGITFLEQICFGLTDIGYKANFNIEDILLGNDPKFDLESTNLFIRPENIFPSAPTTLLDFRKILIGKEKNIKNAWVTPVKDNPLGIKGLFDVSVQLKDDLDNNIISDTISRVNSILMENRSISTDFNSIVILKKDLISLSGDITINSFAMGESVLAEIYHKIESKLNTNLKFYEYKSILKEKSYENVFSGPYQTDDYIKSEELNDKTNEIYVFELKELIQSIDGVIDVQNMVVFKNGVKMYDDIISFDSDRYPSLEKNLFNENIDKLNFIRNETTYEIDPSILSQLYDSLSLTNNTKSNGLAYNDNPFTKARFTKNEIEYYYSIQNEFPSIYGLKAFEIPNSATNLRKSQVNQLKGYLLMIDQIMANFQSQLVNIRDLFSVDISKENLNTYYTQIPNNIGELSNVIGDDYDAFYNNLKSITETKIQYIKRKSKFIDHLLSRFGEVYDTTLNSKLQKSIKENVSVDEIELNGLLSKSKYAKSIINLGRNRIKAFNYKKAVNNKNNISGLKERLSLILDIKDHSIHSSLDIILENSEINKIEDKWEIEILELEDGPSIKVRSKSRDIENLDDINFFTKNHEALKFLFLYAHKSNNYQIVKTKSNFCLLYNSPKQDMPTKIFQSKTLGMSKTALEKTIDKFDEINSASETFFIVENILLRPLLESNYELNIYSKSKKILLKSYYNLDFKNQRDIRDDLWVLLNKTENFTVEFDSKKKLYWLIVYDLLNNPVFKSFNSFSTKSEAHKFKEEVLEYLNNKKDTNEDITNFTDISIVNSKTNKFPDDFSYSNHLNFVFPDWPVRFQNNEFKHFIKQQIELFIPAHLSFNIFYFNLRTMNQFESIYFNWLSCQMNSELDKIENYSLQLIQLFKSQIPYDRE</sequence>
<dbReference type="RefSeq" id="WP_188459120.1">
    <property type="nucleotide sequence ID" value="NZ_BMGM01000009.1"/>
</dbReference>
<keyword evidence="2" id="KW-1185">Reference proteome</keyword>
<name>A0ABQ1SK99_9FLAO</name>
<reference evidence="2" key="1">
    <citation type="journal article" date="2019" name="Int. J. Syst. Evol. Microbiol.">
        <title>The Global Catalogue of Microorganisms (GCM) 10K type strain sequencing project: providing services to taxonomists for standard genome sequencing and annotation.</title>
        <authorList>
            <consortium name="The Broad Institute Genomics Platform"/>
            <consortium name="The Broad Institute Genome Sequencing Center for Infectious Disease"/>
            <person name="Wu L."/>
            <person name="Ma J."/>
        </authorList>
    </citation>
    <scope>NUCLEOTIDE SEQUENCE [LARGE SCALE GENOMIC DNA]</scope>
    <source>
        <strain evidence="2">CGMCC 1.12931</strain>
    </source>
</reference>
<evidence type="ECO:0000313" key="1">
    <source>
        <dbReference type="EMBL" id="GGE41072.1"/>
    </source>
</evidence>
<protein>
    <submittedName>
        <fullName evidence="1">Uncharacterized protein</fullName>
    </submittedName>
</protein>
<proteinExistence type="predicted"/>
<dbReference type="Proteomes" id="UP000599179">
    <property type="component" value="Unassembled WGS sequence"/>
</dbReference>
<gene>
    <name evidence="1" type="ORF">GCM10010832_21410</name>
</gene>
<dbReference type="EMBL" id="BMGM01000009">
    <property type="protein sequence ID" value="GGE41072.1"/>
    <property type="molecule type" value="Genomic_DNA"/>
</dbReference>
<organism evidence="1 2">
    <name type="scientific">Psychroflexus planctonicus</name>
    <dbReference type="NCBI Taxonomy" id="1526575"/>
    <lineage>
        <taxon>Bacteria</taxon>
        <taxon>Pseudomonadati</taxon>
        <taxon>Bacteroidota</taxon>
        <taxon>Flavobacteriia</taxon>
        <taxon>Flavobacteriales</taxon>
        <taxon>Flavobacteriaceae</taxon>
        <taxon>Psychroflexus</taxon>
    </lineage>
</organism>